<comment type="similarity">
    <text evidence="2">Belongs to the nucleobase:cation symporter-2 (NCS2) (TC 2.A.40) family. Azg-like subfamily.</text>
</comment>
<dbReference type="Pfam" id="PF00860">
    <property type="entry name" value="Xan_ur_permease"/>
    <property type="match status" value="1"/>
</dbReference>
<dbReference type="AlphaFoldDB" id="A0A6A6P9X3"/>
<evidence type="ECO:0000256" key="5">
    <source>
        <dbReference type="ARBA" id="ARBA00022989"/>
    </source>
</evidence>
<gene>
    <name evidence="9" type="ORF">BDY21DRAFT_280419</name>
</gene>
<evidence type="ECO:0000256" key="4">
    <source>
        <dbReference type="ARBA" id="ARBA00022692"/>
    </source>
</evidence>
<evidence type="ECO:0000256" key="2">
    <source>
        <dbReference type="ARBA" id="ARBA00005697"/>
    </source>
</evidence>
<dbReference type="Proteomes" id="UP000799766">
    <property type="component" value="Unassembled WGS sequence"/>
</dbReference>
<feature type="region of interest" description="Disordered" evidence="7">
    <location>
        <begin position="555"/>
        <end position="595"/>
    </location>
</feature>
<evidence type="ECO:0000313" key="9">
    <source>
        <dbReference type="EMBL" id="KAF2460602.1"/>
    </source>
</evidence>
<accession>A0A6A6P9X3</accession>
<evidence type="ECO:0000256" key="6">
    <source>
        <dbReference type="ARBA" id="ARBA00023136"/>
    </source>
</evidence>
<keyword evidence="5 8" id="KW-1133">Transmembrane helix</keyword>
<feature type="transmembrane region" description="Helical" evidence="8">
    <location>
        <begin position="468"/>
        <end position="486"/>
    </location>
</feature>
<comment type="subcellular location">
    <subcellularLocation>
        <location evidence="1">Endomembrane system</location>
        <topology evidence="1">Multi-pass membrane protein</topology>
    </subcellularLocation>
</comment>
<feature type="transmembrane region" description="Helical" evidence="8">
    <location>
        <begin position="165"/>
        <end position="183"/>
    </location>
</feature>
<feature type="transmembrane region" description="Helical" evidence="8">
    <location>
        <begin position="111"/>
        <end position="130"/>
    </location>
</feature>
<dbReference type="InterPro" id="IPR045018">
    <property type="entry name" value="Azg-like"/>
</dbReference>
<dbReference type="GO" id="GO:0005886">
    <property type="term" value="C:plasma membrane"/>
    <property type="evidence" value="ECO:0007669"/>
    <property type="project" value="TreeGrafter"/>
</dbReference>
<dbReference type="GO" id="GO:0015854">
    <property type="term" value="P:guanine transport"/>
    <property type="evidence" value="ECO:0007669"/>
    <property type="project" value="TreeGrafter"/>
</dbReference>
<dbReference type="InterPro" id="IPR006043">
    <property type="entry name" value="NCS2"/>
</dbReference>
<evidence type="ECO:0000256" key="7">
    <source>
        <dbReference type="SAM" id="MobiDB-lite"/>
    </source>
</evidence>
<feature type="compositionally biased region" description="Basic and acidic residues" evidence="7">
    <location>
        <begin position="555"/>
        <end position="577"/>
    </location>
</feature>
<dbReference type="PANTHER" id="PTHR43337">
    <property type="entry name" value="XANTHINE/URACIL PERMEASE C887.17-RELATED"/>
    <property type="match status" value="1"/>
</dbReference>
<dbReference type="OrthoDB" id="431212at2759"/>
<feature type="transmembrane region" description="Helical" evidence="8">
    <location>
        <begin position="195"/>
        <end position="221"/>
    </location>
</feature>
<dbReference type="GO" id="GO:0005345">
    <property type="term" value="F:purine nucleobase transmembrane transporter activity"/>
    <property type="evidence" value="ECO:0007669"/>
    <property type="project" value="TreeGrafter"/>
</dbReference>
<dbReference type="GO" id="GO:0015853">
    <property type="term" value="P:adenine transport"/>
    <property type="evidence" value="ECO:0007669"/>
    <property type="project" value="TreeGrafter"/>
</dbReference>
<feature type="transmembrane region" description="Helical" evidence="8">
    <location>
        <begin position="256"/>
        <end position="275"/>
    </location>
</feature>
<organism evidence="9 10">
    <name type="scientific">Lineolata rhizophorae</name>
    <dbReference type="NCBI Taxonomy" id="578093"/>
    <lineage>
        <taxon>Eukaryota</taxon>
        <taxon>Fungi</taxon>
        <taxon>Dikarya</taxon>
        <taxon>Ascomycota</taxon>
        <taxon>Pezizomycotina</taxon>
        <taxon>Dothideomycetes</taxon>
        <taxon>Dothideomycetes incertae sedis</taxon>
        <taxon>Lineolatales</taxon>
        <taxon>Lineolataceae</taxon>
        <taxon>Lineolata</taxon>
    </lineage>
</organism>
<sequence length="595" mass="64547">MTWSSWVHDANLRIARSPVGRYFRLENSGHVSPLNADRFRRPQPKERKGTFFFTEIRAGMATFFAMAYIISVNANITSQSGGTCVCPPDSPDLCDSDQEYMLCVQDINRDLVTATSAIAALSSFCMGLFANMPISLAPGMGLNAYFAYTVVGYHGSGLVPYEVALTAVFVEGFVFVGLTVLGIRQWLARAIPASIKLATGVGIGLYLTIIGLTYSAGIGLITGYDSTPVELAGCPPETRDESGFCPNSEKMRNPTMWIGIFCGGILTVMLMMFRVKGAIIAGILLVSIISWPRPTPVTYFPYTELGNSMFDFFKQVVTFRPIERTLAVQRWDISGYGGQFGLAFITFLYVDILDATGTLYSMARFCGAIDERTQDFENSSIAYSVDALSISIGSLFGSPPVTAYIESGAGISEGGGTGLTAIFTGICFFISVFFAPIFASIPPWATGCTLVIVGSLMAKAARDINWNYIGDAIPAFITIAVMPFTYSIAYGLIGGIMSYIVINTIAWLIEKASGGRIKPPNKDEKDPWSYKIPGGFFPPWLVRVSKGKMDFWRDAEEGTARSSEEDRAVVEGDRVSDNSDVNVKASEAGEKPKGP</sequence>
<feature type="transmembrane region" description="Helical" evidence="8">
    <location>
        <begin position="492"/>
        <end position="509"/>
    </location>
</feature>
<evidence type="ECO:0000313" key="10">
    <source>
        <dbReference type="Proteomes" id="UP000799766"/>
    </source>
</evidence>
<proteinExistence type="inferred from homology"/>
<keyword evidence="6 8" id="KW-0472">Membrane</keyword>
<keyword evidence="10" id="KW-1185">Reference proteome</keyword>
<dbReference type="GO" id="GO:0012505">
    <property type="term" value="C:endomembrane system"/>
    <property type="evidence" value="ECO:0007669"/>
    <property type="project" value="UniProtKB-SubCell"/>
</dbReference>
<dbReference type="EMBL" id="MU001673">
    <property type="protein sequence ID" value="KAF2460602.1"/>
    <property type="molecule type" value="Genomic_DNA"/>
</dbReference>
<evidence type="ECO:0000256" key="3">
    <source>
        <dbReference type="ARBA" id="ARBA00022448"/>
    </source>
</evidence>
<evidence type="ECO:0000256" key="8">
    <source>
        <dbReference type="SAM" id="Phobius"/>
    </source>
</evidence>
<reference evidence="9" key="1">
    <citation type="journal article" date="2020" name="Stud. Mycol.">
        <title>101 Dothideomycetes genomes: a test case for predicting lifestyles and emergence of pathogens.</title>
        <authorList>
            <person name="Haridas S."/>
            <person name="Albert R."/>
            <person name="Binder M."/>
            <person name="Bloem J."/>
            <person name="Labutti K."/>
            <person name="Salamov A."/>
            <person name="Andreopoulos B."/>
            <person name="Baker S."/>
            <person name="Barry K."/>
            <person name="Bills G."/>
            <person name="Bluhm B."/>
            <person name="Cannon C."/>
            <person name="Castanera R."/>
            <person name="Culley D."/>
            <person name="Daum C."/>
            <person name="Ezra D."/>
            <person name="Gonzalez J."/>
            <person name="Henrissat B."/>
            <person name="Kuo A."/>
            <person name="Liang C."/>
            <person name="Lipzen A."/>
            <person name="Lutzoni F."/>
            <person name="Magnuson J."/>
            <person name="Mondo S."/>
            <person name="Nolan M."/>
            <person name="Ohm R."/>
            <person name="Pangilinan J."/>
            <person name="Park H.-J."/>
            <person name="Ramirez L."/>
            <person name="Alfaro M."/>
            <person name="Sun H."/>
            <person name="Tritt A."/>
            <person name="Yoshinaga Y."/>
            <person name="Zwiers L.-H."/>
            <person name="Turgeon B."/>
            <person name="Goodwin S."/>
            <person name="Spatafora J."/>
            <person name="Crous P."/>
            <person name="Grigoriev I."/>
        </authorList>
    </citation>
    <scope>NUCLEOTIDE SEQUENCE</scope>
    <source>
        <strain evidence="9">ATCC 16933</strain>
    </source>
</reference>
<feature type="transmembrane region" description="Helical" evidence="8">
    <location>
        <begin position="50"/>
        <end position="70"/>
    </location>
</feature>
<feature type="transmembrane region" description="Helical" evidence="8">
    <location>
        <begin position="419"/>
        <end position="438"/>
    </location>
</feature>
<keyword evidence="3" id="KW-0813">Transport</keyword>
<dbReference type="PANTHER" id="PTHR43337:SF1">
    <property type="entry name" value="XANTHINE_URACIL PERMEASE C887.17-RELATED"/>
    <property type="match status" value="1"/>
</dbReference>
<protein>
    <submittedName>
        <fullName evidence="9">Xanthine/uracil permease family protein-like protein</fullName>
    </submittedName>
</protein>
<name>A0A6A6P9X3_9PEZI</name>
<evidence type="ECO:0000256" key="1">
    <source>
        <dbReference type="ARBA" id="ARBA00004127"/>
    </source>
</evidence>
<keyword evidence="4 8" id="KW-0812">Transmembrane</keyword>